<evidence type="ECO:0000256" key="4">
    <source>
        <dbReference type="ARBA" id="ARBA00004729"/>
    </source>
</evidence>
<evidence type="ECO:0000256" key="8">
    <source>
        <dbReference type="ARBA" id="ARBA00022430"/>
    </source>
</evidence>
<dbReference type="InterPro" id="IPR004431">
    <property type="entry name" value="3-IsopropMal_deHydase_ssu"/>
</dbReference>
<evidence type="ECO:0000256" key="9">
    <source>
        <dbReference type="ARBA" id="ARBA00022485"/>
    </source>
</evidence>
<dbReference type="InterPro" id="IPR015928">
    <property type="entry name" value="Aconitase/3IPM_dehydase_swvl"/>
</dbReference>
<evidence type="ECO:0000256" key="12">
    <source>
        <dbReference type="ARBA" id="ARBA00023004"/>
    </source>
</evidence>
<dbReference type="SUPFAM" id="SSF52016">
    <property type="entry name" value="LeuD/IlvD-like"/>
    <property type="match status" value="1"/>
</dbReference>
<comment type="catalytic activity">
    <reaction evidence="1">
        <text>(2R,3S)-3-isopropylmalate = (2S)-2-isopropylmalate</text>
        <dbReference type="Rhea" id="RHEA:32287"/>
        <dbReference type="ChEBI" id="CHEBI:1178"/>
        <dbReference type="ChEBI" id="CHEBI:35121"/>
        <dbReference type="EC" id="4.2.1.33"/>
    </reaction>
</comment>
<dbReference type="Pfam" id="PF00694">
    <property type="entry name" value="Aconitase_C"/>
    <property type="match status" value="1"/>
</dbReference>
<keyword evidence="14" id="KW-0456">Lyase</keyword>
<dbReference type="GO" id="GO:0051539">
    <property type="term" value="F:4 iron, 4 sulfur cluster binding"/>
    <property type="evidence" value="ECO:0007669"/>
    <property type="project" value="UniProtKB-KW"/>
</dbReference>
<keyword evidence="8" id="KW-0432">Leucine biosynthesis</keyword>
<sequence length="813" mass="87728">MRGKGCVPTTTTATGRACPRAATRARACAKGKGSPAAAAKAAASSGGLRAQAAVVPGCRAQQVACKVAYHLEAQGESDPGQGLRTLYDKIFEDHTIDTSEDGTALLFVDRHLVHEVTSPQAFEGLRNAGRPVRRTDCTLATVDHNVPTTDRATFDTVENFIQETDSRTQVMALEENVKEFGVTYFGMEDTRQGIVHVIGPEQGFTLPGAICVCGDSHTATHGAFGALAFGIGTSEVEHVMATQTLLQKKSMNMKVQIDGKLQPGVVSKDVVLHVIGVIGTAGGNGCCIEFCGSTVRDMSMEARMAMSNMAIEGGARAGLVAPDETTFEYLQGRPLSPAMGPDWDKAEAYWRTLRTDEGAKFDKEVYINAEDIAPTLTWGTSPQDTTNIMGKTPDPAKQEDPQRAAGIERALNYMGLEPDTPLEGIPVDKVFIGSCTNARIEDVRLAALVAKGRKVAANVYAMVVPGSGLVKQQAEAEGLDQILKEAGFDWREPGCSMCLAMNPDKLLPGERCASTSNRNFEGRQGAGGRTHLVSPAMAAAAAVAGHLTDVRKLLPDSMDMSVLDSKEFLLPVAPAERAVKEKVAERAGGGVGMPKFTTLKGIGAKLDIQNIDTDMIIPKQFLKTIKRSGLGVSAFYELRYDPETGEENPDFILNNGAWRDSKIIVAGDNFGCGSSREHAPWAINDFGVRCIISTSFSDIFFNNCFKNGMLPIVLENDVVRELMADCDSGEDLEVDLPNQVIRRPNGQEVPFPVDPFRKNCLVNGLDDIGLTLQKEDKIAAFERIRDEYYPFFNGIGYSHLETSHFDKSPYSPV</sequence>
<evidence type="ECO:0000256" key="2">
    <source>
        <dbReference type="ARBA" id="ARBA00001966"/>
    </source>
</evidence>
<evidence type="ECO:0000256" key="5">
    <source>
        <dbReference type="ARBA" id="ARBA00007185"/>
    </source>
</evidence>
<keyword evidence="12" id="KW-0408">Iron</keyword>
<dbReference type="CDD" id="cd01583">
    <property type="entry name" value="IPMI"/>
    <property type="match status" value="1"/>
</dbReference>
<dbReference type="Gene3D" id="3.20.19.10">
    <property type="entry name" value="Aconitase, domain 4"/>
    <property type="match status" value="1"/>
</dbReference>
<evidence type="ECO:0000256" key="17">
    <source>
        <dbReference type="ARBA" id="ARBA00033368"/>
    </source>
</evidence>
<organism evidence="20 21">
    <name type="scientific">Chloropicon primus</name>
    <dbReference type="NCBI Taxonomy" id="1764295"/>
    <lineage>
        <taxon>Eukaryota</taxon>
        <taxon>Viridiplantae</taxon>
        <taxon>Chlorophyta</taxon>
        <taxon>Chloropicophyceae</taxon>
        <taxon>Chloropicales</taxon>
        <taxon>Chloropicaceae</taxon>
        <taxon>Chloropicon</taxon>
    </lineage>
</organism>
<evidence type="ECO:0000313" key="20">
    <source>
        <dbReference type="EMBL" id="QDZ18390.1"/>
    </source>
</evidence>
<evidence type="ECO:0000256" key="1">
    <source>
        <dbReference type="ARBA" id="ARBA00000491"/>
    </source>
</evidence>
<dbReference type="FunFam" id="3.20.19.10:FF:000003">
    <property type="entry name" value="3-isopropylmalate dehydratase small subunit"/>
    <property type="match status" value="1"/>
</dbReference>
<keyword evidence="11" id="KW-0479">Metal-binding</keyword>
<dbReference type="NCBIfam" id="TIGR00171">
    <property type="entry name" value="leuD"/>
    <property type="match status" value="1"/>
</dbReference>
<dbReference type="Gene3D" id="3.30.499.10">
    <property type="entry name" value="Aconitase, domain 3"/>
    <property type="match status" value="2"/>
</dbReference>
<dbReference type="NCBIfam" id="NF009116">
    <property type="entry name" value="PRK12466.1"/>
    <property type="match status" value="1"/>
</dbReference>
<dbReference type="PANTHER" id="PTHR43822">
    <property type="entry name" value="HOMOACONITASE, MITOCHONDRIAL-RELATED"/>
    <property type="match status" value="1"/>
</dbReference>
<evidence type="ECO:0000256" key="11">
    <source>
        <dbReference type="ARBA" id="ARBA00022723"/>
    </source>
</evidence>
<dbReference type="NCBIfam" id="NF004016">
    <property type="entry name" value="PRK05478.1"/>
    <property type="match status" value="1"/>
</dbReference>
<dbReference type="InterPro" id="IPR050067">
    <property type="entry name" value="IPM_dehydratase_rel_enz"/>
</dbReference>
<dbReference type="InterPro" id="IPR000573">
    <property type="entry name" value="AconitaseA/IPMdHydase_ssu_swvl"/>
</dbReference>
<dbReference type="AlphaFoldDB" id="A0A5B8MGB0"/>
<evidence type="ECO:0000256" key="6">
    <source>
        <dbReference type="ARBA" id="ARBA00011998"/>
    </source>
</evidence>
<comment type="pathway">
    <text evidence="4">Amino-acid biosynthesis; L-leucine biosynthesis; L-leucine from 3-methyl-2-oxobutanoate: step 2/4.</text>
</comment>
<feature type="domain" description="Aconitase/3-isopropylmalate dehydratase large subunit alpha/beta/alpha" evidence="18">
    <location>
        <begin position="88"/>
        <end position="545"/>
    </location>
</feature>
<dbReference type="NCBIfam" id="TIGR00170">
    <property type="entry name" value="leuC"/>
    <property type="match status" value="1"/>
</dbReference>
<dbReference type="PRINTS" id="PR00415">
    <property type="entry name" value="ACONITASE"/>
</dbReference>
<protein>
    <recommendedName>
        <fullName evidence="7">3-isopropylmalate dehydratase</fullName>
        <ecNumber evidence="6">4.2.1.33</ecNumber>
    </recommendedName>
    <alternativeName>
        <fullName evidence="16">Alpha-IPM isomerase</fullName>
    </alternativeName>
    <alternativeName>
        <fullName evidence="17">Isopropylmalate isomerase</fullName>
    </alternativeName>
</protein>
<dbReference type="GO" id="GO:0009316">
    <property type="term" value="C:3-isopropylmalate dehydratase complex"/>
    <property type="evidence" value="ECO:0007669"/>
    <property type="project" value="InterPro"/>
</dbReference>
<dbReference type="GO" id="GO:0009098">
    <property type="term" value="P:L-leucine biosynthetic process"/>
    <property type="evidence" value="ECO:0007669"/>
    <property type="project" value="UniProtKB-UniPathway"/>
</dbReference>
<dbReference type="InterPro" id="IPR018136">
    <property type="entry name" value="Aconitase_4Fe-4S_BS"/>
</dbReference>
<dbReference type="HAMAP" id="MF_01026">
    <property type="entry name" value="LeuC_type1"/>
    <property type="match status" value="1"/>
</dbReference>
<dbReference type="GO" id="GO:0003861">
    <property type="term" value="F:3-isopropylmalate dehydratase activity"/>
    <property type="evidence" value="ECO:0007669"/>
    <property type="project" value="UniProtKB-EC"/>
</dbReference>
<dbReference type="InterPro" id="IPR001030">
    <property type="entry name" value="Acoase/IPM_deHydtase_lsu_aba"/>
</dbReference>
<dbReference type="InterPro" id="IPR015931">
    <property type="entry name" value="Acnase/IPM_dHydase_lsu_aba_1/3"/>
</dbReference>
<evidence type="ECO:0000256" key="13">
    <source>
        <dbReference type="ARBA" id="ARBA00023014"/>
    </source>
</evidence>
<dbReference type="FunFam" id="3.30.499.10:FF:000007">
    <property type="entry name" value="3-isopropylmalate dehydratase large subunit"/>
    <property type="match status" value="1"/>
</dbReference>
<dbReference type="GO" id="GO:0046872">
    <property type="term" value="F:metal ion binding"/>
    <property type="evidence" value="ECO:0007669"/>
    <property type="project" value="UniProtKB-KW"/>
</dbReference>
<keyword evidence="9" id="KW-0004">4Fe-4S</keyword>
<evidence type="ECO:0000256" key="3">
    <source>
        <dbReference type="ARBA" id="ARBA00002695"/>
    </source>
</evidence>
<dbReference type="InterPro" id="IPR036008">
    <property type="entry name" value="Aconitase_4Fe-4S_dom"/>
</dbReference>
<dbReference type="UniPathway" id="UPA00048">
    <property type="reaction ID" value="UER00071"/>
</dbReference>
<comment type="cofactor">
    <cofactor evidence="2">
        <name>[4Fe-4S] cluster</name>
        <dbReference type="ChEBI" id="CHEBI:49883"/>
    </cofactor>
</comment>
<dbReference type="Proteomes" id="UP000316726">
    <property type="component" value="Chromosome 1"/>
</dbReference>
<dbReference type="PROSITE" id="PS00450">
    <property type="entry name" value="ACONITASE_1"/>
    <property type="match status" value="1"/>
</dbReference>
<dbReference type="InterPro" id="IPR033941">
    <property type="entry name" value="IPMI_cat"/>
</dbReference>
<keyword evidence="15" id="KW-0100">Branched-chain amino acid biosynthesis</keyword>
<dbReference type="PANTHER" id="PTHR43822:SF9">
    <property type="entry name" value="3-ISOPROPYLMALATE DEHYDRATASE"/>
    <property type="match status" value="1"/>
</dbReference>
<evidence type="ECO:0000259" key="18">
    <source>
        <dbReference type="Pfam" id="PF00330"/>
    </source>
</evidence>
<dbReference type="Pfam" id="PF00330">
    <property type="entry name" value="Aconitase"/>
    <property type="match status" value="1"/>
</dbReference>
<evidence type="ECO:0000256" key="16">
    <source>
        <dbReference type="ARBA" id="ARBA00031631"/>
    </source>
</evidence>
<comment type="function">
    <text evidence="3">Catalyzes the isomerization between 2-isopropylmalate and 3-isopropylmalate, via the formation of 2-isopropylmaleate.</text>
</comment>
<keyword evidence="10" id="KW-0028">Amino-acid biosynthesis</keyword>
<dbReference type="STRING" id="1764295.A0A5B8MGB0"/>
<dbReference type="CDD" id="cd01577">
    <property type="entry name" value="IPMI_Swivel"/>
    <property type="match status" value="1"/>
</dbReference>
<accession>A0A5B8MGB0</accession>
<evidence type="ECO:0000256" key="10">
    <source>
        <dbReference type="ARBA" id="ARBA00022605"/>
    </source>
</evidence>
<dbReference type="EMBL" id="CP031034">
    <property type="protein sequence ID" value="QDZ18390.1"/>
    <property type="molecule type" value="Genomic_DNA"/>
</dbReference>
<evidence type="ECO:0000256" key="15">
    <source>
        <dbReference type="ARBA" id="ARBA00023304"/>
    </source>
</evidence>
<evidence type="ECO:0000259" key="19">
    <source>
        <dbReference type="Pfam" id="PF00694"/>
    </source>
</evidence>
<dbReference type="NCBIfam" id="NF002458">
    <property type="entry name" value="PRK01641.1"/>
    <property type="match status" value="1"/>
</dbReference>
<evidence type="ECO:0000256" key="7">
    <source>
        <dbReference type="ARBA" id="ARBA00014371"/>
    </source>
</evidence>
<comment type="similarity">
    <text evidence="5">Belongs to the aconitase/IPM isomerase family.</text>
</comment>
<gene>
    <name evidence="20" type="ORF">A3770_01p09080</name>
</gene>
<dbReference type="HAMAP" id="MF_01031">
    <property type="entry name" value="LeuD_type1"/>
    <property type="match status" value="1"/>
</dbReference>
<dbReference type="PROSITE" id="PS01244">
    <property type="entry name" value="ACONITASE_2"/>
    <property type="match status" value="1"/>
</dbReference>
<proteinExistence type="inferred from homology"/>
<dbReference type="InterPro" id="IPR033940">
    <property type="entry name" value="IPMI_Swivel"/>
</dbReference>
<dbReference type="SUPFAM" id="SSF53732">
    <property type="entry name" value="Aconitase iron-sulfur domain"/>
    <property type="match status" value="1"/>
</dbReference>
<feature type="domain" description="Aconitase A/isopropylmalate dehydratase small subunit swivel" evidence="19">
    <location>
        <begin position="593"/>
        <end position="716"/>
    </location>
</feature>
<keyword evidence="21" id="KW-1185">Reference proteome</keyword>
<dbReference type="OrthoDB" id="2279155at2759"/>
<dbReference type="EC" id="4.2.1.33" evidence="6"/>
<dbReference type="InterPro" id="IPR004430">
    <property type="entry name" value="3-IsopropMal_deHydase_lsu"/>
</dbReference>
<keyword evidence="13" id="KW-0411">Iron-sulfur</keyword>
<evidence type="ECO:0000313" key="21">
    <source>
        <dbReference type="Proteomes" id="UP000316726"/>
    </source>
</evidence>
<name>A0A5B8MGB0_9CHLO</name>
<evidence type="ECO:0000256" key="14">
    <source>
        <dbReference type="ARBA" id="ARBA00023239"/>
    </source>
</evidence>
<reference evidence="20 21" key="1">
    <citation type="submission" date="2018-07" db="EMBL/GenBank/DDBJ databases">
        <title>The complete nuclear genome of the prasinophyte Chloropicon primus (CCMP1205).</title>
        <authorList>
            <person name="Pombert J.-F."/>
            <person name="Otis C."/>
            <person name="Turmel M."/>
            <person name="Lemieux C."/>
        </authorList>
    </citation>
    <scope>NUCLEOTIDE SEQUENCE [LARGE SCALE GENOMIC DNA]</scope>
    <source>
        <strain evidence="20 21">CCMP1205</strain>
    </source>
</reference>